<dbReference type="SMR" id="I0H649"/>
<organism evidence="2 3">
    <name type="scientific">Actinoplanes missouriensis (strain ATCC 14538 / DSM 43046 / CBS 188.64 / JCM 3121 / NBRC 102363 / NCIMB 12654 / NRRL B-3342 / UNCC 431)</name>
    <dbReference type="NCBI Taxonomy" id="512565"/>
    <lineage>
        <taxon>Bacteria</taxon>
        <taxon>Bacillati</taxon>
        <taxon>Actinomycetota</taxon>
        <taxon>Actinomycetes</taxon>
        <taxon>Micromonosporales</taxon>
        <taxon>Micromonosporaceae</taxon>
        <taxon>Actinoplanes</taxon>
    </lineage>
</organism>
<sequence length="428" mass="45557">MAHRVRFRALAAATLAAALAVTASTAGAASAGVASAARPATAANPVIVWNIHAQTAIYEVGRQSPTAGTRSFAMVQGAVYDAVNAIAGTPYRPYLVAPAGGRGYSTAAAVATAAHDVLRSLFPAQADALRARYDEALAGIDDGRAKRGGIRVGAEAAAAMIADRQGDGAFSDVTWPVGTEPGQYRLTPPGYVQAGGWFPFLRPFVVDDPAAFRVTGPPALTSAAYARQLNEVKAVGAAASTTRTPDQTDAAIWWDDYRQVEWHIKRELSADHRLSPLQTARMLAMVDIATVDTMISCYREKRHWSFWRPVTAIPLADTDGNPATGADPAWTPLRTTAPSPEWPSGHACYTSAIMTALRAFFGRDDLAFSAFSEASGTTRHFGSLRAARAELMEARIWAGVHYRGATVQGDRLGATVTREVLAEQFGRR</sequence>
<dbReference type="EMBL" id="AP012319">
    <property type="protein sequence ID" value="BAL88486.1"/>
    <property type="molecule type" value="Genomic_DNA"/>
</dbReference>
<dbReference type="SUPFAM" id="SSF48317">
    <property type="entry name" value="Acid phosphatase/Vanadium-dependent haloperoxidase"/>
    <property type="match status" value="1"/>
</dbReference>
<dbReference type="PANTHER" id="PTHR34599">
    <property type="entry name" value="PEROXIDASE-RELATED"/>
    <property type="match status" value="1"/>
</dbReference>
<dbReference type="RefSeq" id="WP_014443381.1">
    <property type="nucleotide sequence ID" value="NC_017093.1"/>
</dbReference>
<dbReference type="InterPro" id="IPR052559">
    <property type="entry name" value="V-haloperoxidase"/>
</dbReference>
<feature type="signal peptide" evidence="1">
    <location>
        <begin position="1"/>
        <end position="28"/>
    </location>
</feature>
<protein>
    <submittedName>
        <fullName evidence="2">Uncharacterized protein</fullName>
    </submittedName>
</protein>
<dbReference type="InterPro" id="IPR036938">
    <property type="entry name" value="PAP2/HPO_sf"/>
</dbReference>
<dbReference type="AlphaFoldDB" id="I0H649"/>
<name>I0H649_ACTM4</name>
<dbReference type="Proteomes" id="UP000007882">
    <property type="component" value="Chromosome"/>
</dbReference>
<proteinExistence type="predicted"/>
<keyword evidence="1" id="KW-0732">Signal</keyword>
<accession>I0H649</accession>
<dbReference type="CDD" id="cd03398">
    <property type="entry name" value="PAP2_haloperoxidase"/>
    <property type="match status" value="1"/>
</dbReference>
<dbReference type="Gene3D" id="1.10.606.20">
    <property type="match status" value="1"/>
</dbReference>
<dbReference type="PANTHER" id="PTHR34599:SF1">
    <property type="entry name" value="PHOSPHATIDIC ACID PHOSPHATASE TYPE 2_HALOPEROXIDASE DOMAIN-CONTAINING PROTEIN"/>
    <property type="match status" value="1"/>
</dbReference>
<keyword evidence="3" id="KW-1185">Reference proteome</keyword>
<feature type="chain" id="PRO_5003627747" evidence="1">
    <location>
        <begin position="29"/>
        <end position="428"/>
    </location>
</feature>
<reference evidence="2 3" key="1">
    <citation type="submission" date="2012-02" db="EMBL/GenBank/DDBJ databases">
        <title>Complete genome sequence of Actinoplanes missouriensis 431 (= NBRC 102363).</title>
        <authorList>
            <person name="Ohnishi Y."/>
            <person name="Ishikawa J."/>
            <person name="Sekine M."/>
            <person name="Hosoyama A."/>
            <person name="Harada T."/>
            <person name="Narita H."/>
            <person name="Hata T."/>
            <person name="Konno Y."/>
            <person name="Tutikane K."/>
            <person name="Fujita N."/>
            <person name="Horinouchi S."/>
            <person name="Hayakawa M."/>
        </authorList>
    </citation>
    <scope>NUCLEOTIDE SEQUENCE [LARGE SCALE GENOMIC DNA]</scope>
    <source>
        <strain evidence="3">ATCC 14538 / DSM 43046 / CBS 188.64 / JCM 3121 / NBRC 102363 / NCIMB 12654 / NRRL B-3342 / UNCC 431</strain>
    </source>
</reference>
<dbReference type="eggNOG" id="COG0671">
    <property type="taxonomic scope" value="Bacteria"/>
</dbReference>
<evidence type="ECO:0000313" key="2">
    <source>
        <dbReference type="EMBL" id="BAL88486.1"/>
    </source>
</evidence>
<dbReference type="KEGG" id="ams:AMIS_32660"/>
<gene>
    <name evidence="2" type="ordered locus">AMIS_32660</name>
</gene>
<evidence type="ECO:0000256" key="1">
    <source>
        <dbReference type="SAM" id="SignalP"/>
    </source>
</evidence>
<dbReference type="OrthoDB" id="103227at2"/>
<dbReference type="PATRIC" id="fig|512565.3.peg.3263"/>
<dbReference type="HOGENOM" id="CLU_020920_2_1_11"/>
<dbReference type="STRING" id="512565.AMIS_32660"/>
<evidence type="ECO:0000313" key="3">
    <source>
        <dbReference type="Proteomes" id="UP000007882"/>
    </source>
</evidence>